<name>A0A8T1VBY9_9STRA</name>
<dbReference type="OrthoDB" id="6353017at2759"/>
<keyword evidence="2" id="KW-0687">Ribonucleoprotein</keyword>
<protein>
    <submittedName>
        <fullName evidence="4">60S ribosomal protein L18</fullName>
    </submittedName>
</protein>
<dbReference type="GO" id="GO:0022625">
    <property type="term" value="C:cytosolic large ribosomal subunit"/>
    <property type="evidence" value="ECO:0007669"/>
    <property type="project" value="TreeGrafter"/>
</dbReference>
<reference evidence="4" key="1">
    <citation type="submission" date="2021-02" db="EMBL/GenBank/DDBJ databases">
        <authorList>
            <person name="Palmer J.M."/>
        </authorList>
    </citation>
    <scope>NUCLEOTIDE SEQUENCE</scope>
    <source>
        <strain evidence="4">SCRP734</strain>
    </source>
</reference>
<evidence type="ECO:0000259" key="3">
    <source>
        <dbReference type="Pfam" id="PF17135"/>
    </source>
</evidence>
<dbReference type="InterPro" id="IPR000039">
    <property type="entry name" value="Ribosomal_eL18"/>
</dbReference>
<evidence type="ECO:0000256" key="1">
    <source>
        <dbReference type="ARBA" id="ARBA00022980"/>
    </source>
</evidence>
<gene>
    <name evidence="4" type="primary">RPL18_2</name>
    <name evidence="4" type="ORF">PHYPSEUDO_011190</name>
</gene>
<proteinExistence type="predicted"/>
<organism evidence="4 5">
    <name type="scientific">Phytophthora pseudosyringae</name>
    <dbReference type="NCBI Taxonomy" id="221518"/>
    <lineage>
        <taxon>Eukaryota</taxon>
        <taxon>Sar</taxon>
        <taxon>Stramenopiles</taxon>
        <taxon>Oomycota</taxon>
        <taxon>Peronosporomycetes</taxon>
        <taxon>Peronosporales</taxon>
        <taxon>Peronosporaceae</taxon>
        <taxon>Phytophthora</taxon>
    </lineage>
</organism>
<evidence type="ECO:0000313" key="5">
    <source>
        <dbReference type="Proteomes" id="UP000694044"/>
    </source>
</evidence>
<dbReference type="PANTHER" id="PTHR10934">
    <property type="entry name" value="60S RIBOSOMAL PROTEIN L18"/>
    <property type="match status" value="1"/>
</dbReference>
<dbReference type="GO" id="GO:0003723">
    <property type="term" value="F:RNA binding"/>
    <property type="evidence" value="ECO:0007669"/>
    <property type="project" value="TreeGrafter"/>
</dbReference>
<evidence type="ECO:0000313" key="4">
    <source>
        <dbReference type="EMBL" id="KAG7377639.1"/>
    </source>
</evidence>
<feature type="domain" description="Large ribosomal subunit protein uL15/eL18" evidence="3">
    <location>
        <begin position="2"/>
        <end position="61"/>
    </location>
</feature>
<comment type="caution">
    <text evidence="4">The sequence shown here is derived from an EMBL/GenBank/DDBJ whole genome shotgun (WGS) entry which is preliminary data.</text>
</comment>
<keyword evidence="1 4" id="KW-0689">Ribosomal protein</keyword>
<dbReference type="Proteomes" id="UP000694044">
    <property type="component" value="Unassembled WGS sequence"/>
</dbReference>
<dbReference type="GO" id="GO:0006412">
    <property type="term" value="P:translation"/>
    <property type="evidence" value="ECO:0007669"/>
    <property type="project" value="InterPro"/>
</dbReference>
<accession>A0A8T1VBY9</accession>
<dbReference type="PANTHER" id="PTHR10934:SF2">
    <property type="entry name" value="LARGE RIBOSOMAL SUBUNIT PROTEIN EL18"/>
    <property type="match status" value="1"/>
</dbReference>
<evidence type="ECO:0000256" key="2">
    <source>
        <dbReference type="ARBA" id="ARBA00023274"/>
    </source>
</evidence>
<dbReference type="EMBL" id="JAGDFM010000499">
    <property type="protein sequence ID" value="KAG7377639.1"/>
    <property type="molecule type" value="Genomic_DNA"/>
</dbReference>
<dbReference type="GO" id="GO:0003735">
    <property type="term" value="F:structural constituent of ribosome"/>
    <property type="evidence" value="ECO:0007669"/>
    <property type="project" value="InterPro"/>
</dbReference>
<keyword evidence="5" id="KW-1185">Reference proteome</keyword>
<dbReference type="AlphaFoldDB" id="A0A8T1VBY9"/>
<dbReference type="Pfam" id="PF17135">
    <property type="entry name" value="Ribosomal_L18"/>
    <property type="match status" value="1"/>
</dbReference>
<dbReference type="InterPro" id="IPR021131">
    <property type="entry name" value="Ribosomal_uL15/eL18"/>
</dbReference>
<sequence>MLRRLYQSNTNWVPQSLGKVARFMQKHESKIAVVVGTVTDDTRLLNTPKLSVAPLNSTESAALALSVPTRDFQAFLSPEQVYHRRQTWIYWSQTEKCSDGVRLT</sequence>